<dbReference type="Proteomes" id="UP000325055">
    <property type="component" value="Unassembled WGS sequence"/>
</dbReference>
<dbReference type="EMBL" id="VVYW01000042">
    <property type="protein sequence ID" value="KAA5402046.1"/>
    <property type="molecule type" value="Genomic_DNA"/>
</dbReference>
<gene>
    <name evidence="1" type="ORF">F2Y86_26755</name>
</gene>
<protein>
    <submittedName>
        <fullName evidence="1">Uncharacterized protein</fullName>
    </submittedName>
</protein>
<evidence type="ECO:0000313" key="2">
    <source>
        <dbReference type="Proteomes" id="UP000325055"/>
    </source>
</evidence>
<dbReference type="GO" id="GO:0005975">
    <property type="term" value="P:carbohydrate metabolic process"/>
    <property type="evidence" value="ECO:0007669"/>
    <property type="project" value="InterPro"/>
</dbReference>
<dbReference type="RefSeq" id="WP_149950737.1">
    <property type="nucleotide sequence ID" value="NZ_RCXI01000043.1"/>
</dbReference>
<comment type="caution">
    <text evidence="1">The sequence shown here is derived from an EMBL/GenBank/DDBJ whole genome shotgun (WGS) entry which is preliminary data.</text>
</comment>
<dbReference type="AlphaFoldDB" id="A0A5M6A0Z9"/>
<proteinExistence type="predicted"/>
<name>A0A5M6A0Z9_9BACE</name>
<sequence length="383" mass="44843">MMDQNYYTTIVRNIGKELILDYINNDKILGGLNGPYDDPETPVRNLCHLIIITSLEIKIFNNSKYIDILEKMSRELCGLQSEDGLFIMRLKKEKDLCNGVIGHSWVIEALLYLHMVFKEEKYLNMAAQIASKHSFDERLNLWAIPNKVPTDLTIDYTFNHQLWYAASLAELNNVLKNTIFQQQLDCFILSLDLNMTNSGYGKIAHTIYRRLGKIATIKSCVKRMINLTNDFLSRKSMAYKEEGYHVFNLMALARISNVYPNYKLECNKKIIKALQYVNTDSFFKGLNNPMYHLDQSLHNDLSESETQFNIYGYPYNVPAFELCYISKIYKGIISPNVVERCLCEQWAKTYNMKINRLSNNVHDVCTINYRVYEYYRYLEINHE</sequence>
<dbReference type="InterPro" id="IPR008928">
    <property type="entry name" value="6-hairpin_glycosidase_sf"/>
</dbReference>
<evidence type="ECO:0000313" key="1">
    <source>
        <dbReference type="EMBL" id="KAA5402046.1"/>
    </source>
</evidence>
<accession>A0A5M6A0Z9</accession>
<reference evidence="1 2" key="1">
    <citation type="journal article" date="2019" name="Nat. Med.">
        <title>A library of human gut bacterial isolates paired with longitudinal multiomics data enables mechanistic microbiome research.</title>
        <authorList>
            <person name="Poyet M."/>
            <person name="Groussin M."/>
            <person name="Gibbons S.M."/>
            <person name="Avila-Pacheco J."/>
            <person name="Jiang X."/>
            <person name="Kearney S.M."/>
            <person name="Perrotta A.R."/>
            <person name="Berdy B."/>
            <person name="Zhao S."/>
            <person name="Lieberman T.D."/>
            <person name="Swanson P.K."/>
            <person name="Smith M."/>
            <person name="Roesemann S."/>
            <person name="Alexander J.E."/>
            <person name="Rich S.A."/>
            <person name="Livny J."/>
            <person name="Vlamakis H."/>
            <person name="Clish C."/>
            <person name="Bullock K."/>
            <person name="Deik A."/>
            <person name="Scott J."/>
            <person name="Pierce K.A."/>
            <person name="Xavier R.J."/>
            <person name="Alm E.J."/>
        </authorList>
    </citation>
    <scope>NUCLEOTIDE SEQUENCE [LARGE SCALE GENOMIC DNA]</scope>
    <source>
        <strain evidence="1 2">BIOML-A7</strain>
    </source>
</reference>
<dbReference type="SUPFAM" id="SSF48208">
    <property type="entry name" value="Six-hairpin glycosidases"/>
    <property type="match status" value="1"/>
</dbReference>
<organism evidence="1 2">
    <name type="scientific">Bacteroides cellulosilyticus</name>
    <dbReference type="NCBI Taxonomy" id="246787"/>
    <lineage>
        <taxon>Bacteria</taxon>
        <taxon>Pseudomonadati</taxon>
        <taxon>Bacteroidota</taxon>
        <taxon>Bacteroidia</taxon>
        <taxon>Bacteroidales</taxon>
        <taxon>Bacteroidaceae</taxon>
        <taxon>Bacteroides</taxon>
    </lineage>
</organism>